<keyword evidence="6" id="KW-1185">Reference proteome</keyword>
<evidence type="ECO:0000256" key="1">
    <source>
        <dbReference type="ARBA" id="ARBA00005568"/>
    </source>
</evidence>
<comment type="caution">
    <text evidence="5">The sequence shown here is derived from an EMBL/GenBank/DDBJ whole genome shotgun (WGS) entry which is preliminary data.</text>
</comment>
<dbReference type="SUPFAM" id="SSF51621">
    <property type="entry name" value="Phosphoenolpyruvate/pyruvate domain"/>
    <property type="match status" value="1"/>
</dbReference>
<accession>A0ABN2Q3Q5</accession>
<evidence type="ECO:0000256" key="2">
    <source>
        <dbReference type="ARBA" id="ARBA00022723"/>
    </source>
</evidence>
<dbReference type="Pfam" id="PF03328">
    <property type="entry name" value="HpcH_HpaI"/>
    <property type="match status" value="1"/>
</dbReference>
<dbReference type="InterPro" id="IPR005000">
    <property type="entry name" value="Aldolase/citrate-lyase_domain"/>
</dbReference>
<gene>
    <name evidence="5" type="primary">hpaI</name>
    <name evidence="5" type="ORF">GCM10009717_06260</name>
</gene>
<organism evidence="5 6">
    <name type="scientific">Agromyces allii</name>
    <dbReference type="NCBI Taxonomy" id="393607"/>
    <lineage>
        <taxon>Bacteria</taxon>
        <taxon>Bacillati</taxon>
        <taxon>Actinomycetota</taxon>
        <taxon>Actinomycetes</taxon>
        <taxon>Micrococcales</taxon>
        <taxon>Microbacteriaceae</taxon>
        <taxon>Agromyces</taxon>
    </lineage>
</organism>
<evidence type="ECO:0000259" key="4">
    <source>
        <dbReference type="Pfam" id="PF03328"/>
    </source>
</evidence>
<comment type="similarity">
    <text evidence="1">Belongs to the HpcH/HpaI aldolase family.</text>
</comment>
<dbReference type="Gene3D" id="3.20.20.60">
    <property type="entry name" value="Phosphoenolpyruvate-binding domains"/>
    <property type="match status" value="1"/>
</dbReference>
<keyword evidence="3" id="KW-0456">Lyase</keyword>
<dbReference type="InterPro" id="IPR040442">
    <property type="entry name" value="Pyrv_kinase-like_dom_sf"/>
</dbReference>
<evidence type="ECO:0000313" key="5">
    <source>
        <dbReference type="EMBL" id="GAA1942657.1"/>
    </source>
</evidence>
<sequence length="272" mass="27276">MTLPPTLGARIAVSDRPLFGAWSCAGSATNAEIVAGSGLDLVLIDAEHSPAGLESILAQLQAVAAYPVTALVRPPSGDTVALKQVLDLGAQNLVVPMVDTAEQAAEIVRAVHYPPVGVRGVGSALARSSRWNRVEGYLADASSTISLFVQIESAAAIANLEQILAVDGVDGVFFGPADLAASMGLLGQQEHPDVVGAVLAGIASAAAAGKPSAVNAFAPAAADRYVQAGAALVIVGADVALLARATEALADRFIGSHPGGPDASGATLRASY</sequence>
<protein>
    <submittedName>
        <fullName evidence="5">4-hydroxy-2-oxoheptanedioate aldolase</fullName>
    </submittedName>
</protein>
<feature type="domain" description="HpcH/HpaI aldolase/citrate lyase" evidence="4">
    <location>
        <begin position="20"/>
        <end position="244"/>
    </location>
</feature>
<evidence type="ECO:0000256" key="3">
    <source>
        <dbReference type="ARBA" id="ARBA00023239"/>
    </source>
</evidence>
<dbReference type="EMBL" id="BAAAMK010000001">
    <property type="protein sequence ID" value="GAA1942657.1"/>
    <property type="molecule type" value="Genomic_DNA"/>
</dbReference>
<keyword evidence="2" id="KW-0479">Metal-binding</keyword>
<dbReference type="InterPro" id="IPR015813">
    <property type="entry name" value="Pyrv/PenolPyrv_kinase-like_dom"/>
</dbReference>
<dbReference type="PANTHER" id="PTHR30502">
    <property type="entry name" value="2-KETO-3-DEOXY-L-RHAMNONATE ALDOLASE"/>
    <property type="match status" value="1"/>
</dbReference>
<evidence type="ECO:0000313" key="6">
    <source>
        <dbReference type="Proteomes" id="UP001499954"/>
    </source>
</evidence>
<dbReference type="InterPro" id="IPR050251">
    <property type="entry name" value="HpcH-HpaI_aldolase"/>
</dbReference>
<dbReference type="PANTHER" id="PTHR30502:SF0">
    <property type="entry name" value="PHOSPHOENOLPYRUVATE CARBOXYLASE FAMILY PROTEIN"/>
    <property type="match status" value="1"/>
</dbReference>
<reference evidence="5 6" key="1">
    <citation type="journal article" date="2019" name="Int. J. Syst. Evol. Microbiol.">
        <title>The Global Catalogue of Microorganisms (GCM) 10K type strain sequencing project: providing services to taxonomists for standard genome sequencing and annotation.</title>
        <authorList>
            <consortium name="The Broad Institute Genomics Platform"/>
            <consortium name="The Broad Institute Genome Sequencing Center for Infectious Disease"/>
            <person name="Wu L."/>
            <person name="Ma J."/>
        </authorList>
    </citation>
    <scope>NUCLEOTIDE SEQUENCE [LARGE SCALE GENOMIC DNA]</scope>
    <source>
        <strain evidence="5 6">JCM 13584</strain>
    </source>
</reference>
<dbReference type="Proteomes" id="UP001499954">
    <property type="component" value="Unassembled WGS sequence"/>
</dbReference>
<name>A0ABN2Q3Q5_9MICO</name>
<proteinExistence type="inferred from homology"/>